<keyword evidence="10" id="KW-1185">Reference proteome</keyword>
<keyword evidence="6" id="KW-0547">Nucleotide-binding</keyword>
<protein>
    <recommendedName>
        <fullName evidence="3">5'-nucleotidase</fullName>
        <ecNumber evidence="3">3.1.3.5</ecNumber>
    </recommendedName>
</protein>
<evidence type="ECO:0000259" key="8">
    <source>
        <dbReference type="Pfam" id="PF01975"/>
    </source>
</evidence>
<dbReference type="InterPro" id="IPR036523">
    <property type="entry name" value="SurE-like_sf"/>
</dbReference>
<evidence type="ECO:0000256" key="7">
    <source>
        <dbReference type="ARBA" id="ARBA00022801"/>
    </source>
</evidence>
<evidence type="ECO:0000256" key="5">
    <source>
        <dbReference type="ARBA" id="ARBA00022723"/>
    </source>
</evidence>
<comment type="caution">
    <text evidence="9">The sequence shown here is derived from an EMBL/GenBank/DDBJ whole genome shotgun (WGS) entry which is preliminary data.</text>
</comment>
<evidence type="ECO:0000313" key="9">
    <source>
        <dbReference type="EMBL" id="NYE19633.1"/>
    </source>
</evidence>
<evidence type="ECO:0000256" key="3">
    <source>
        <dbReference type="ARBA" id="ARBA00012643"/>
    </source>
</evidence>
<dbReference type="SUPFAM" id="SSF64167">
    <property type="entry name" value="SurE-like"/>
    <property type="match status" value="1"/>
</dbReference>
<dbReference type="Proteomes" id="UP000576969">
    <property type="component" value="Unassembled WGS sequence"/>
</dbReference>
<evidence type="ECO:0000256" key="6">
    <source>
        <dbReference type="ARBA" id="ARBA00022741"/>
    </source>
</evidence>
<gene>
    <name evidence="9" type="ORF">BJ991_001661</name>
</gene>
<evidence type="ECO:0000256" key="2">
    <source>
        <dbReference type="ARBA" id="ARBA00011062"/>
    </source>
</evidence>
<dbReference type="AlphaFoldDB" id="A0A7Y9GN93"/>
<keyword evidence="5" id="KW-0479">Metal-binding</keyword>
<dbReference type="InterPro" id="IPR002828">
    <property type="entry name" value="SurE-like_Pase/nucleotidase"/>
</dbReference>
<evidence type="ECO:0000313" key="10">
    <source>
        <dbReference type="Proteomes" id="UP000576969"/>
    </source>
</evidence>
<dbReference type="Pfam" id="PF01975">
    <property type="entry name" value="SurE"/>
    <property type="match status" value="1"/>
</dbReference>
<feature type="domain" description="Survival protein SurE-like phosphatase/nucleotidase" evidence="8">
    <location>
        <begin position="4"/>
        <end position="180"/>
    </location>
</feature>
<comment type="catalytic activity">
    <reaction evidence="1">
        <text>a ribonucleoside 5'-phosphate + H2O = a ribonucleoside + phosphate</text>
        <dbReference type="Rhea" id="RHEA:12484"/>
        <dbReference type="ChEBI" id="CHEBI:15377"/>
        <dbReference type="ChEBI" id="CHEBI:18254"/>
        <dbReference type="ChEBI" id="CHEBI:43474"/>
        <dbReference type="ChEBI" id="CHEBI:58043"/>
        <dbReference type="EC" id="3.1.3.5"/>
    </reaction>
</comment>
<name>A0A7Y9GN93_9MICO</name>
<dbReference type="PANTHER" id="PTHR30457">
    <property type="entry name" value="5'-NUCLEOTIDASE SURE"/>
    <property type="match status" value="1"/>
</dbReference>
<evidence type="ECO:0000256" key="4">
    <source>
        <dbReference type="ARBA" id="ARBA00022490"/>
    </source>
</evidence>
<dbReference type="GO" id="GO:0000166">
    <property type="term" value="F:nucleotide binding"/>
    <property type="evidence" value="ECO:0007669"/>
    <property type="project" value="UniProtKB-KW"/>
</dbReference>
<dbReference type="GO" id="GO:0046872">
    <property type="term" value="F:metal ion binding"/>
    <property type="evidence" value="ECO:0007669"/>
    <property type="project" value="UniProtKB-KW"/>
</dbReference>
<comment type="similarity">
    <text evidence="2">Belongs to the SurE nucleotidase family.</text>
</comment>
<accession>A0A7Y9GN93</accession>
<keyword evidence="7 9" id="KW-0378">Hydrolase</keyword>
<dbReference type="EC" id="3.1.3.5" evidence="3"/>
<dbReference type="Gene3D" id="3.40.1210.10">
    <property type="entry name" value="Survival protein SurE-like phosphatase/nucleotidase"/>
    <property type="match status" value="1"/>
</dbReference>
<dbReference type="PANTHER" id="PTHR30457:SF12">
    <property type="entry name" value="5'_3'-NUCLEOTIDASE SURE"/>
    <property type="match status" value="1"/>
</dbReference>
<dbReference type="GO" id="GO:0008253">
    <property type="term" value="F:5'-nucleotidase activity"/>
    <property type="evidence" value="ECO:0007669"/>
    <property type="project" value="UniProtKB-EC"/>
</dbReference>
<sequence>MTSILVTNDDGIAAPGLHVLARLARDAGYDVTIAAPAEQSSGSSASIMAEDADGRIAVERRSLEGLDGIPAFAVRGGPGLIALIAARGAFGDPAQVVLSGVNHGANVGRAILHSGTVGAALTGGLNGAWGVAVSLDVGMRPEAFHWEAAAAPAIDLLPDLMTRPRGTVINVNAPNAPTNRGLREATLAPFGIVQTTLTDEGEHHVRLAVEDLPNRPEPGTDAAYLAEGWITVTGIDPVSHFELGLAAHD</sequence>
<evidence type="ECO:0000256" key="1">
    <source>
        <dbReference type="ARBA" id="ARBA00000815"/>
    </source>
</evidence>
<dbReference type="InterPro" id="IPR030048">
    <property type="entry name" value="SurE"/>
</dbReference>
<reference evidence="9 10" key="1">
    <citation type="submission" date="2020-07" db="EMBL/GenBank/DDBJ databases">
        <title>Sequencing the genomes of 1000 actinobacteria strains.</title>
        <authorList>
            <person name="Klenk H.-P."/>
        </authorList>
    </citation>
    <scope>NUCLEOTIDE SEQUENCE [LARGE SCALE GENOMIC DNA]</scope>
    <source>
        <strain evidence="9 10">DSM 24662</strain>
    </source>
</reference>
<keyword evidence="4" id="KW-0963">Cytoplasm</keyword>
<dbReference type="EMBL" id="JACCBV010000001">
    <property type="protein sequence ID" value="NYE19633.1"/>
    <property type="molecule type" value="Genomic_DNA"/>
</dbReference>
<proteinExistence type="inferred from homology"/>
<dbReference type="GO" id="GO:0004309">
    <property type="term" value="F:exopolyphosphatase activity"/>
    <property type="evidence" value="ECO:0007669"/>
    <property type="project" value="TreeGrafter"/>
</dbReference>
<dbReference type="GO" id="GO:0008254">
    <property type="term" value="F:3'-nucleotidase activity"/>
    <property type="evidence" value="ECO:0007669"/>
    <property type="project" value="TreeGrafter"/>
</dbReference>
<dbReference type="RefSeq" id="WP_179489103.1">
    <property type="nucleotide sequence ID" value="NZ_JACCBV010000001.1"/>
</dbReference>
<organism evidence="9 10">
    <name type="scientific">Microbacterium immunditiarum</name>
    <dbReference type="NCBI Taxonomy" id="337480"/>
    <lineage>
        <taxon>Bacteria</taxon>
        <taxon>Bacillati</taxon>
        <taxon>Actinomycetota</taxon>
        <taxon>Actinomycetes</taxon>
        <taxon>Micrococcales</taxon>
        <taxon>Microbacteriaceae</taxon>
        <taxon>Microbacterium</taxon>
    </lineage>
</organism>